<dbReference type="STRING" id="1763538.LPB68_06815"/>
<name>A0A167ED40_9BACL</name>
<keyword evidence="3" id="KW-0808">Transferase</keyword>
<dbReference type="InterPro" id="IPR050834">
    <property type="entry name" value="Glycosyltransf_2"/>
</dbReference>
<gene>
    <name evidence="5" type="ORF">PNBC_08580</name>
</gene>
<evidence type="ECO:0000313" key="5">
    <source>
        <dbReference type="EMBL" id="OAB75411.1"/>
    </source>
</evidence>
<organism evidence="5 6">
    <name type="scientific">Paenibacillus crassostreae</name>
    <dbReference type="NCBI Taxonomy" id="1763538"/>
    <lineage>
        <taxon>Bacteria</taxon>
        <taxon>Bacillati</taxon>
        <taxon>Bacillota</taxon>
        <taxon>Bacilli</taxon>
        <taxon>Bacillales</taxon>
        <taxon>Paenibacillaceae</taxon>
        <taxon>Paenibacillus</taxon>
    </lineage>
</organism>
<dbReference type="RefSeq" id="WP_082865671.1">
    <property type="nucleotide sequence ID" value="NZ_CP017770.1"/>
</dbReference>
<dbReference type="PANTHER" id="PTHR43685">
    <property type="entry name" value="GLYCOSYLTRANSFERASE"/>
    <property type="match status" value="1"/>
</dbReference>
<dbReference type="GO" id="GO:0016757">
    <property type="term" value="F:glycosyltransferase activity"/>
    <property type="evidence" value="ECO:0007669"/>
    <property type="project" value="UniProtKB-KW"/>
</dbReference>
<dbReference type="Pfam" id="PF00535">
    <property type="entry name" value="Glycos_transf_2"/>
    <property type="match status" value="1"/>
</dbReference>
<evidence type="ECO:0000313" key="6">
    <source>
        <dbReference type="Proteomes" id="UP000077134"/>
    </source>
</evidence>
<accession>A0A167ED40</accession>
<comment type="caution">
    <text evidence="5">The sequence shown here is derived from an EMBL/GenBank/DDBJ whole genome shotgun (WGS) entry which is preliminary data.</text>
</comment>
<proteinExistence type="inferred from homology"/>
<dbReference type="Gene3D" id="3.90.550.10">
    <property type="entry name" value="Spore Coat Polysaccharide Biosynthesis Protein SpsA, Chain A"/>
    <property type="match status" value="1"/>
</dbReference>
<dbReference type="EMBL" id="LSFN01000010">
    <property type="protein sequence ID" value="OAB75411.1"/>
    <property type="molecule type" value="Genomic_DNA"/>
</dbReference>
<dbReference type="AlphaFoldDB" id="A0A167ED40"/>
<sequence>MDDIQEVNQVQVMSKQSESHSPLITVVIPTYNRARFITRGINSVLGQTIKNWKLLIVDDGSNDRTSEVVAPFLKDPRITYVKLKKNRGVCFTLNYALSLVETKYFSQLDADDWYESHTLATCLKKMEKSSNKTALVYANDKVWKTKRKHKVRYVNTKKKRQIKNKYDFITFHAMVYPRFYRTKALRAVGGWSRNVPQKGRFAEDRQILLKLAGSYEFKWINKSLYNRLKHKKNNSRIENRNKYARVTKYLYKSALKRWGNRYKPKFKWVSGRLKVGRLIKK</sequence>
<dbReference type="PANTHER" id="PTHR43685:SF5">
    <property type="entry name" value="GLYCOSYLTRANSFERASE EPSE-RELATED"/>
    <property type="match status" value="1"/>
</dbReference>
<dbReference type="Proteomes" id="UP000077134">
    <property type="component" value="Unassembled WGS sequence"/>
</dbReference>
<dbReference type="InterPro" id="IPR029044">
    <property type="entry name" value="Nucleotide-diphossugar_trans"/>
</dbReference>
<protein>
    <recommendedName>
        <fullName evidence="4">Glycosyltransferase 2-like domain-containing protein</fullName>
    </recommendedName>
</protein>
<dbReference type="InterPro" id="IPR001173">
    <property type="entry name" value="Glyco_trans_2-like"/>
</dbReference>
<reference evidence="5 6" key="1">
    <citation type="submission" date="2016-02" db="EMBL/GenBank/DDBJ databases">
        <title>Paenibacillus sp. LPB0068, isolated from Crassostrea gigas.</title>
        <authorList>
            <person name="Shin S.-K."/>
            <person name="Yi H."/>
        </authorList>
    </citation>
    <scope>NUCLEOTIDE SEQUENCE [LARGE SCALE GENOMIC DNA]</scope>
    <source>
        <strain evidence="5 6">LPB0068</strain>
    </source>
</reference>
<keyword evidence="6" id="KW-1185">Reference proteome</keyword>
<evidence type="ECO:0000256" key="3">
    <source>
        <dbReference type="ARBA" id="ARBA00022679"/>
    </source>
</evidence>
<feature type="domain" description="Glycosyltransferase 2-like" evidence="4">
    <location>
        <begin position="25"/>
        <end position="185"/>
    </location>
</feature>
<evidence type="ECO:0000256" key="2">
    <source>
        <dbReference type="ARBA" id="ARBA00022676"/>
    </source>
</evidence>
<evidence type="ECO:0000256" key="1">
    <source>
        <dbReference type="ARBA" id="ARBA00006739"/>
    </source>
</evidence>
<evidence type="ECO:0000259" key="4">
    <source>
        <dbReference type="Pfam" id="PF00535"/>
    </source>
</evidence>
<dbReference type="CDD" id="cd00761">
    <property type="entry name" value="Glyco_tranf_GTA_type"/>
    <property type="match status" value="1"/>
</dbReference>
<dbReference type="SUPFAM" id="SSF53448">
    <property type="entry name" value="Nucleotide-diphospho-sugar transferases"/>
    <property type="match status" value="1"/>
</dbReference>
<keyword evidence="2" id="KW-0328">Glycosyltransferase</keyword>
<comment type="similarity">
    <text evidence="1">Belongs to the glycosyltransferase 2 family.</text>
</comment>
<dbReference type="OrthoDB" id="396512at2"/>